<accession>A0A914HPN1</accession>
<protein>
    <submittedName>
        <fullName evidence="3">Viral A-type inclusion protein</fullName>
    </submittedName>
</protein>
<dbReference type="Proteomes" id="UP000887572">
    <property type="component" value="Unplaced"/>
</dbReference>
<keyword evidence="1" id="KW-0175">Coiled coil</keyword>
<sequence>MSNLTEYEKLEEKIGCDQKALLQRLNALEQKQTVNSEQQKTDQKALIEELRQMNEELKNTKELGGKTYEQMEALETKMEQYQNKQQQTIDDLTGELENLMDEMKKQRATDLAELEEYKLSNGNKFAEIKQKNDKLEKYQKEQQLNIVDLQDWARF</sequence>
<proteinExistence type="predicted"/>
<name>A0A914HPN1_GLORO</name>
<evidence type="ECO:0000256" key="1">
    <source>
        <dbReference type="SAM" id="Coils"/>
    </source>
</evidence>
<reference evidence="3" key="1">
    <citation type="submission" date="2022-11" db="UniProtKB">
        <authorList>
            <consortium name="WormBaseParasite"/>
        </authorList>
    </citation>
    <scope>IDENTIFICATION</scope>
</reference>
<keyword evidence="2" id="KW-1185">Reference proteome</keyword>
<evidence type="ECO:0000313" key="3">
    <source>
        <dbReference type="WBParaSite" id="Gr19_v10_g3067.t1"/>
    </source>
</evidence>
<dbReference type="AlphaFoldDB" id="A0A914HPN1"/>
<organism evidence="2 3">
    <name type="scientific">Globodera rostochiensis</name>
    <name type="common">Golden nematode worm</name>
    <name type="synonym">Heterodera rostochiensis</name>
    <dbReference type="NCBI Taxonomy" id="31243"/>
    <lineage>
        <taxon>Eukaryota</taxon>
        <taxon>Metazoa</taxon>
        <taxon>Ecdysozoa</taxon>
        <taxon>Nematoda</taxon>
        <taxon>Chromadorea</taxon>
        <taxon>Rhabditida</taxon>
        <taxon>Tylenchina</taxon>
        <taxon>Tylenchomorpha</taxon>
        <taxon>Tylenchoidea</taxon>
        <taxon>Heteroderidae</taxon>
        <taxon>Heteroderinae</taxon>
        <taxon>Globodera</taxon>
    </lineage>
</organism>
<evidence type="ECO:0000313" key="2">
    <source>
        <dbReference type="Proteomes" id="UP000887572"/>
    </source>
</evidence>
<dbReference type="WBParaSite" id="Gr19_v10_g3067.t1">
    <property type="protein sequence ID" value="Gr19_v10_g3067.t1"/>
    <property type="gene ID" value="Gr19_v10_g3067"/>
</dbReference>
<feature type="coiled-coil region" evidence="1">
    <location>
        <begin position="36"/>
        <end position="141"/>
    </location>
</feature>